<name>A0ABS4YIH7_9MICO</name>
<evidence type="ECO:0000256" key="3">
    <source>
        <dbReference type="ARBA" id="ARBA00022840"/>
    </source>
</evidence>
<dbReference type="PROSITE" id="PS50975">
    <property type="entry name" value="ATP_GRASP"/>
    <property type="match status" value="1"/>
</dbReference>
<evidence type="ECO:0000256" key="5">
    <source>
        <dbReference type="RuleBase" id="RU361200"/>
    </source>
</evidence>
<evidence type="ECO:0000259" key="7">
    <source>
        <dbReference type="PROSITE" id="PS50975"/>
    </source>
</evidence>
<dbReference type="InterPro" id="IPR013815">
    <property type="entry name" value="ATP_grasp_subdomain_1"/>
</dbReference>
<comment type="pathway">
    <text evidence="4 5">Purine metabolism; IMP biosynthesis via de novo pathway; 5-amino-1-(5-phospho-D-ribosyl)imidazole-4-carboxylate from 5-amino-1-(5-phospho-D-ribosyl)imidazole (N5-CAIR route): step 1/2.</text>
</comment>
<dbReference type="Proteomes" id="UP000698222">
    <property type="component" value="Unassembled WGS sequence"/>
</dbReference>
<evidence type="ECO:0000256" key="6">
    <source>
        <dbReference type="SAM" id="MobiDB-lite"/>
    </source>
</evidence>
<evidence type="ECO:0000256" key="4">
    <source>
        <dbReference type="HAMAP-Rule" id="MF_01928"/>
    </source>
</evidence>
<dbReference type="EMBL" id="JAGIOC010000001">
    <property type="protein sequence ID" value="MBP2408222.1"/>
    <property type="molecule type" value="Genomic_DNA"/>
</dbReference>
<reference evidence="8 9" key="1">
    <citation type="submission" date="2021-03" db="EMBL/GenBank/DDBJ databases">
        <title>Sequencing the genomes of 1000 actinobacteria strains.</title>
        <authorList>
            <person name="Klenk H.-P."/>
        </authorList>
    </citation>
    <scope>NUCLEOTIDE SEQUENCE [LARGE SCALE GENOMIC DNA]</scope>
    <source>
        <strain evidence="8 9">DSM 14564</strain>
    </source>
</reference>
<protein>
    <recommendedName>
        <fullName evidence="4 5">N5-carboxyaminoimidazole ribonucleotide synthase</fullName>
        <shortName evidence="4 5">N5-CAIR synthase</shortName>
        <ecNumber evidence="4 5">6.3.4.18</ecNumber>
    </recommendedName>
    <alternativeName>
        <fullName evidence="4 5">5-(carboxyamino)imidazole ribonucleotide synthetase</fullName>
    </alternativeName>
</protein>
<dbReference type="InterPro" id="IPR005875">
    <property type="entry name" value="PurK"/>
</dbReference>
<feature type="binding site" evidence="4">
    <location>
        <position position="201"/>
    </location>
    <ligand>
        <name>ATP</name>
        <dbReference type="ChEBI" id="CHEBI:30616"/>
    </ligand>
</feature>
<dbReference type="InterPro" id="IPR011761">
    <property type="entry name" value="ATP-grasp"/>
</dbReference>
<keyword evidence="4 5" id="KW-0436">Ligase</keyword>
<comment type="catalytic activity">
    <reaction evidence="4 5">
        <text>5-amino-1-(5-phospho-beta-D-ribosyl)imidazole + hydrogencarbonate + ATP = 5-carboxyamino-1-(5-phospho-D-ribosyl)imidazole + ADP + phosphate + 2 H(+)</text>
        <dbReference type="Rhea" id="RHEA:19317"/>
        <dbReference type="ChEBI" id="CHEBI:15378"/>
        <dbReference type="ChEBI" id="CHEBI:17544"/>
        <dbReference type="ChEBI" id="CHEBI:30616"/>
        <dbReference type="ChEBI" id="CHEBI:43474"/>
        <dbReference type="ChEBI" id="CHEBI:58730"/>
        <dbReference type="ChEBI" id="CHEBI:137981"/>
        <dbReference type="ChEBI" id="CHEBI:456216"/>
        <dbReference type="EC" id="6.3.4.18"/>
    </reaction>
</comment>
<dbReference type="SUPFAM" id="SSF51246">
    <property type="entry name" value="Rudiment single hybrid motif"/>
    <property type="match status" value="1"/>
</dbReference>
<dbReference type="InterPro" id="IPR054350">
    <property type="entry name" value="PurT/PurK_preATP-grasp"/>
</dbReference>
<evidence type="ECO:0000313" key="9">
    <source>
        <dbReference type="Proteomes" id="UP000698222"/>
    </source>
</evidence>
<feature type="region of interest" description="Disordered" evidence="6">
    <location>
        <begin position="392"/>
        <end position="433"/>
    </location>
</feature>
<accession>A0ABS4YIH7</accession>
<dbReference type="NCBIfam" id="NF004680">
    <property type="entry name" value="PRK06019.1-6"/>
    <property type="match status" value="1"/>
</dbReference>
<dbReference type="InterPro" id="IPR003135">
    <property type="entry name" value="ATP-grasp_carboxylate-amine"/>
</dbReference>
<evidence type="ECO:0000313" key="8">
    <source>
        <dbReference type="EMBL" id="MBP2408222.1"/>
    </source>
</evidence>
<sequence length="433" mass="45158">MSTTAQPPAPSAAGLPRGARRIGIVGAGQLARMMLGPAIELGLTTPVLATDAGESAAAVAGQMRLGRHDDEHAVAALARDVEVITFDHEHVPAEILEAVRDEGLAAVRPGPAALAHAQDKLVMRERLRELGHPCPRWWRVGSREDLAAALAETAGRLVVKTPRGGYDAHGVRIIDGPDQADDWLSDHGELLAEELVPFTRELSAQVARRPGGEALAYPVVQSVQKDGVCYEVVAPAPDLDAAAQQRIQALALAIAEDLDVVGMLAVELFETADGAVSVNELAMRPHNTGHWSMDGAVTGQFEQHLRAVADLPLGSTAPRGPVAVMVNLLGGAAEDLAPGAHAAQAADPELKVHLYGKSVRPGRKLGHVTLVGEDATDLLDRAHRAERLIIDGPSVADAVGPDTGGPDSGSPETAAGPAPTFRPIPAGPSKETR</sequence>
<feature type="binding site" evidence="4">
    <location>
        <begin position="279"/>
        <end position="280"/>
    </location>
    <ligand>
        <name>ATP</name>
        <dbReference type="ChEBI" id="CHEBI:30616"/>
    </ligand>
</feature>
<proteinExistence type="inferred from homology"/>
<comment type="function">
    <text evidence="5">Catalyzes the ATP-dependent conversion of 5-aminoimidazole ribonucleotide (AIR) and HCO(3)- to N5-carboxyaminoimidazole ribonucleotide (N5-CAIR).</text>
</comment>
<feature type="binding site" evidence="4">
    <location>
        <position position="160"/>
    </location>
    <ligand>
        <name>ATP</name>
        <dbReference type="ChEBI" id="CHEBI:30616"/>
    </ligand>
</feature>
<comment type="caution">
    <text evidence="4">Lacks conserved residue(s) required for the propagation of feature annotation.</text>
</comment>
<keyword evidence="1 4" id="KW-0547">Nucleotide-binding</keyword>
<dbReference type="GO" id="GO:0034028">
    <property type="term" value="F:5-(carboxyamino)imidazole ribonucleotide synthase activity"/>
    <property type="evidence" value="ECO:0007669"/>
    <property type="project" value="UniProtKB-EC"/>
</dbReference>
<dbReference type="InterPro" id="IPR011054">
    <property type="entry name" value="Rudment_hybrid_motif"/>
</dbReference>
<dbReference type="Pfam" id="PF02222">
    <property type="entry name" value="ATP-grasp"/>
    <property type="match status" value="1"/>
</dbReference>
<dbReference type="Pfam" id="PF17769">
    <property type="entry name" value="PurK_C"/>
    <property type="match status" value="1"/>
</dbReference>
<feature type="binding site" evidence="4">
    <location>
        <position position="120"/>
    </location>
    <ligand>
        <name>ATP</name>
        <dbReference type="ChEBI" id="CHEBI:30616"/>
    </ligand>
</feature>
<keyword evidence="3 4" id="KW-0067">ATP-binding</keyword>
<feature type="binding site" evidence="4">
    <location>
        <begin position="193"/>
        <end position="196"/>
    </location>
    <ligand>
        <name>ATP</name>
        <dbReference type="ChEBI" id="CHEBI:30616"/>
    </ligand>
</feature>
<organism evidence="8 9">
    <name type="scientific">Brachybacterium fresconis</name>
    <dbReference type="NCBI Taxonomy" id="173363"/>
    <lineage>
        <taxon>Bacteria</taxon>
        <taxon>Bacillati</taxon>
        <taxon>Actinomycetota</taxon>
        <taxon>Actinomycetes</taxon>
        <taxon>Micrococcales</taxon>
        <taxon>Dermabacteraceae</taxon>
        <taxon>Brachybacterium</taxon>
    </lineage>
</organism>
<dbReference type="PANTHER" id="PTHR11609:SF5">
    <property type="entry name" value="PHOSPHORIBOSYLAMINOIMIDAZOLE CARBOXYLASE"/>
    <property type="match status" value="1"/>
</dbReference>
<feature type="domain" description="ATP-grasp" evidence="7">
    <location>
        <begin position="124"/>
        <end position="309"/>
    </location>
</feature>
<keyword evidence="9" id="KW-1185">Reference proteome</keyword>
<dbReference type="HAMAP" id="MF_01928">
    <property type="entry name" value="PurK"/>
    <property type="match status" value="1"/>
</dbReference>
<comment type="caution">
    <text evidence="8">The sequence shown here is derived from an EMBL/GenBank/DDBJ whole genome shotgun (WGS) entry which is preliminary data.</text>
</comment>
<keyword evidence="2 4" id="KW-0658">Purine biosynthesis</keyword>
<dbReference type="Gene3D" id="3.40.50.20">
    <property type="match status" value="1"/>
</dbReference>
<dbReference type="PANTHER" id="PTHR11609">
    <property type="entry name" value="PURINE BIOSYNTHESIS PROTEIN 6/7, PUR6/7"/>
    <property type="match status" value="1"/>
</dbReference>
<gene>
    <name evidence="4 5" type="primary">purK</name>
    <name evidence="8" type="ORF">JOF44_001125</name>
</gene>
<dbReference type="SUPFAM" id="SSF52440">
    <property type="entry name" value="PreATP-grasp domain"/>
    <property type="match status" value="1"/>
</dbReference>
<dbReference type="InterPro" id="IPR016185">
    <property type="entry name" value="PreATP-grasp_dom_sf"/>
</dbReference>
<dbReference type="SUPFAM" id="SSF56059">
    <property type="entry name" value="Glutathione synthetase ATP-binding domain-like"/>
    <property type="match status" value="1"/>
</dbReference>
<comment type="similarity">
    <text evidence="4 5">Belongs to the PurK/PurT family.</text>
</comment>
<dbReference type="EC" id="6.3.4.18" evidence="4 5"/>
<evidence type="ECO:0000256" key="2">
    <source>
        <dbReference type="ARBA" id="ARBA00022755"/>
    </source>
</evidence>
<dbReference type="NCBIfam" id="NF004679">
    <property type="entry name" value="PRK06019.1-5"/>
    <property type="match status" value="1"/>
</dbReference>
<comment type="subunit">
    <text evidence="4 5">Homodimer.</text>
</comment>
<comment type="function">
    <text evidence="4">Catalyzes the ATP-dependent conversion of 5-aminoimidazole ribonucleotide (AIR) and HCO(3)(-) to N5-carboxyaminoimidazole ribonucleotide (N5-CAIR).</text>
</comment>
<dbReference type="Gene3D" id="3.30.470.20">
    <property type="entry name" value="ATP-grasp fold, B domain"/>
    <property type="match status" value="1"/>
</dbReference>
<evidence type="ECO:0000256" key="1">
    <source>
        <dbReference type="ARBA" id="ARBA00022741"/>
    </source>
</evidence>
<dbReference type="NCBIfam" id="TIGR01161">
    <property type="entry name" value="purK"/>
    <property type="match status" value="1"/>
</dbReference>
<dbReference type="InterPro" id="IPR040686">
    <property type="entry name" value="PurK_C"/>
</dbReference>
<dbReference type="Pfam" id="PF22660">
    <property type="entry name" value="RS_preATP-grasp-like"/>
    <property type="match status" value="1"/>
</dbReference>
<dbReference type="Gene3D" id="3.30.1490.20">
    <property type="entry name" value="ATP-grasp fold, A domain"/>
    <property type="match status" value="1"/>
</dbReference>